<proteinExistence type="predicted"/>
<protein>
    <submittedName>
        <fullName evidence="2">Uncharacterized protein</fullName>
    </submittedName>
</protein>
<reference evidence="2" key="1">
    <citation type="submission" date="2020-10" db="EMBL/GenBank/DDBJ databases">
        <title>Chromosome-scale genome assembly of the Allis shad, Alosa alosa.</title>
        <authorList>
            <person name="Margot Z."/>
            <person name="Christophe K."/>
            <person name="Cabau C."/>
            <person name="Louis A."/>
            <person name="Berthelot C."/>
            <person name="Parey E."/>
            <person name="Roest Crollius H."/>
            <person name="Montfort J."/>
            <person name="Robinson-Rechavi M."/>
            <person name="Bucao C."/>
            <person name="Bouchez O."/>
            <person name="Gislard M."/>
            <person name="Lluch J."/>
            <person name="Milhes M."/>
            <person name="Lampietro C."/>
            <person name="Lopez Roques C."/>
            <person name="Donnadieu C."/>
            <person name="Braasch I."/>
            <person name="Desvignes T."/>
            <person name="Postlethwait J."/>
            <person name="Bobe J."/>
            <person name="Guiguen Y."/>
        </authorList>
    </citation>
    <scope>NUCLEOTIDE SEQUENCE</scope>
    <source>
        <strain evidence="2">M-15738</strain>
        <tissue evidence="2">Blood</tissue>
    </source>
</reference>
<name>A0AAV6GQ99_9TELE</name>
<comment type="caution">
    <text evidence="2">The sequence shown here is derived from an EMBL/GenBank/DDBJ whole genome shotgun (WGS) entry which is preliminary data.</text>
</comment>
<keyword evidence="3" id="KW-1185">Reference proteome</keyword>
<dbReference type="Proteomes" id="UP000823561">
    <property type="component" value="Chromosome 8"/>
</dbReference>
<feature type="region of interest" description="Disordered" evidence="1">
    <location>
        <begin position="61"/>
        <end position="121"/>
    </location>
</feature>
<accession>A0AAV6GQ99</accession>
<evidence type="ECO:0000256" key="1">
    <source>
        <dbReference type="SAM" id="MobiDB-lite"/>
    </source>
</evidence>
<dbReference type="AlphaFoldDB" id="A0AAV6GQ99"/>
<sequence length="267" mass="28389">MLARVTSVFSRSAHRQSHHHSSLLQARPRSSSSRWYVGGMAATIADVVVLFLSGCSWCSSTSRPSSRTSPGCLDISASLPGTKESPRTMLDTQTQRRARASCQGSAVESGASSHERGSSSMTVRFPCLGRSAKEKTWILATSPSAPSPARELRTSSIVAVTFLSSCTFSLWPVTLGLGPWAVGSVSLPATSVRSSKWVWMCLVESPPPAFQCSRPLVNAVTWPSSSERSSTWSSSFSRSSTFTGRRSYLLACLGGGSSAASSPRPTS</sequence>
<feature type="compositionally biased region" description="Low complexity" evidence="1">
    <location>
        <begin position="61"/>
        <end position="71"/>
    </location>
</feature>
<organism evidence="2 3">
    <name type="scientific">Alosa alosa</name>
    <name type="common">allis shad</name>
    <dbReference type="NCBI Taxonomy" id="278164"/>
    <lineage>
        <taxon>Eukaryota</taxon>
        <taxon>Metazoa</taxon>
        <taxon>Chordata</taxon>
        <taxon>Craniata</taxon>
        <taxon>Vertebrata</taxon>
        <taxon>Euteleostomi</taxon>
        <taxon>Actinopterygii</taxon>
        <taxon>Neopterygii</taxon>
        <taxon>Teleostei</taxon>
        <taxon>Clupei</taxon>
        <taxon>Clupeiformes</taxon>
        <taxon>Clupeoidei</taxon>
        <taxon>Clupeidae</taxon>
        <taxon>Alosa</taxon>
    </lineage>
</organism>
<evidence type="ECO:0000313" key="3">
    <source>
        <dbReference type="Proteomes" id="UP000823561"/>
    </source>
</evidence>
<gene>
    <name evidence="2" type="ORF">AALO_G00107630</name>
</gene>
<evidence type="ECO:0000313" key="2">
    <source>
        <dbReference type="EMBL" id="KAG5276609.1"/>
    </source>
</evidence>
<dbReference type="EMBL" id="JADWDJ010000008">
    <property type="protein sequence ID" value="KAG5276609.1"/>
    <property type="molecule type" value="Genomic_DNA"/>
</dbReference>